<dbReference type="AlphaFoldDB" id="A0A9W6RQQ5"/>
<protein>
    <submittedName>
        <fullName evidence="2">Transcriptional regulator</fullName>
    </submittedName>
</protein>
<accession>A0A9W6RQQ5</accession>
<dbReference type="InterPro" id="IPR036390">
    <property type="entry name" value="WH_DNA-bd_sf"/>
</dbReference>
<dbReference type="InterPro" id="IPR055767">
    <property type="entry name" value="DUF7343"/>
</dbReference>
<dbReference type="InterPro" id="IPR036388">
    <property type="entry name" value="WH-like_DNA-bd_sf"/>
</dbReference>
<evidence type="ECO:0000313" key="3">
    <source>
        <dbReference type="Proteomes" id="UP001165135"/>
    </source>
</evidence>
<evidence type="ECO:0000313" key="2">
    <source>
        <dbReference type="EMBL" id="GLY79770.1"/>
    </source>
</evidence>
<gene>
    <name evidence="2" type="ORF">Airi01_080370</name>
</gene>
<comment type="caution">
    <text evidence="2">The sequence shown here is derived from an EMBL/GenBank/DDBJ whole genome shotgun (WGS) entry which is preliminary data.</text>
</comment>
<dbReference type="InterPro" id="IPR000835">
    <property type="entry name" value="HTH_MarR-typ"/>
</dbReference>
<dbReference type="EMBL" id="BSTJ01000012">
    <property type="protein sequence ID" value="GLY79770.1"/>
    <property type="molecule type" value="Genomic_DNA"/>
</dbReference>
<dbReference type="SUPFAM" id="SSF46785">
    <property type="entry name" value="Winged helix' DNA-binding domain"/>
    <property type="match status" value="1"/>
</dbReference>
<dbReference type="Pfam" id="PF24034">
    <property type="entry name" value="DUF7343"/>
    <property type="match status" value="1"/>
</dbReference>
<dbReference type="GO" id="GO:0003700">
    <property type="term" value="F:DNA-binding transcription factor activity"/>
    <property type="evidence" value="ECO:0007669"/>
    <property type="project" value="InterPro"/>
</dbReference>
<dbReference type="PANTHER" id="PTHR33164">
    <property type="entry name" value="TRANSCRIPTIONAL REGULATOR, MARR FAMILY"/>
    <property type="match status" value="1"/>
</dbReference>
<name>A0A9W6RQQ5_9ACTN</name>
<dbReference type="GO" id="GO:0006950">
    <property type="term" value="P:response to stress"/>
    <property type="evidence" value="ECO:0007669"/>
    <property type="project" value="TreeGrafter"/>
</dbReference>
<dbReference type="InterPro" id="IPR039422">
    <property type="entry name" value="MarR/SlyA-like"/>
</dbReference>
<dbReference type="Proteomes" id="UP001165135">
    <property type="component" value="Unassembled WGS sequence"/>
</dbReference>
<dbReference type="SMART" id="SM00347">
    <property type="entry name" value="HTH_MARR"/>
    <property type="match status" value="1"/>
</dbReference>
<dbReference type="Gene3D" id="1.10.10.10">
    <property type="entry name" value="Winged helix-like DNA-binding domain superfamily/Winged helix DNA-binding domain"/>
    <property type="match status" value="1"/>
</dbReference>
<reference evidence="2" key="1">
    <citation type="submission" date="2023-03" db="EMBL/GenBank/DDBJ databases">
        <title>Actinoallomurus iriomotensis NBRC 103681.</title>
        <authorList>
            <person name="Ichikawa N."/>
            <person name="Sato H."/>
            <person name="Tonouchi N."/>
        </authorList>
    </citation>
    <scope>NUCLEOTIDE SEQUENCE</scope>
    <source>
        <strain evidence="2">NBRC 103681</strain>
    </source>
</reference>
<feature type="domain" description="HTH marR-type" evidence="1">
    <location>
        <begin position="36"/>
        <end position="136"/>
    </location>
</feature>
<sequence>MTSSLGHMDPLSTGELQVWQACKTLGHEVTRRVGAELTAVTGLSGSEYGLLSRLEELGGGRLGQQALADAMGWAKSRMSHQLTRMAARGIVRREKGPAGVIVVLTADGRELLARARPVHAAAVREHLIDRLGEAERAMLVRIAGRLAGEAEPAG</sequence>
<organism evidence="2 3">
    <name type="scientific">Actinoallomurus iriomotensis</name>
    <dbReference type="NCBI Taxonomy" id="478107"/>
    <lineage>
        <taxon>Bacteria</taxon>
        <taxon>Bacillati</taxon>
        <taxon>Actinomycetota</taxon>
        <taxon>Actinomycetes</taxon>
        <taxon>Streptosporangiales</taxon>
        <taxon>Thermomonosporaceae</taxon>
        <taxon>Actinoallomurus</taxon>
    </lineage>
</organism>
<evidence type="ECO:0000259" key="1">
    <source>
        <dbReference type="SMART" id="SM00347"/>
    </source>
</evidence>
<proteinExistence type="predicted"/>
<dbReference type="PANTHER" id="PTHR33164:SF99">
    <property type="entry name" value="MARR FAMILY REGULATORY PROTEIN"/>
    <property type="match status" value="1"/>
</dbReference>